<dbReference type="PRINTS" id="PR00723">
    <property type="entry name" value="SUBTILISIN"/>
</dbReference>
<keyword evidence="5 7" id="KW-0378">Hydrolase</keyword>
<dbReference type="InterPro" id="IPR023827">
    <property type="entry name" value="Peptidase_S8_Asp-AS"/>
</dbReference>
<dbReference type="PROSITE" id="PS00138">
    <property type="entry name" value="SUBTILASE_SER"/>
    <property type="match status" value="1"/>
</dbReference>
<evidence type="ECO:0000256" key="4">
    <source>
        <dbReference type="ARBA" id="ARBA00022729"/>
    </source>
</evidence>
<dbReference type="PROSITE" id="PS51892">
    <property type="entry name" value="SUBTILASE"/>
    <property type="match status" value="1"/>
</dbReference>
<dbReference type="Proteomes" id="UP000829194">
    <property type="component" value="Chromosome"/>
</dbReference>
<dbReference type="Pfam" id="PF00082">
    <property type="entry name" value="Peptidase_S8"/>
    <property type="match status" value="1"/>
</dbReference>
<evidence type="ECO:0000256" key="1">
    <source>
        <dbReference type="ARBA" id="ARBA00011073"/>
    </source>
</evidence>
<keyword evidence="3 7" id="KW-0645">Protease</keyword>
<evidence type="ECO:0000256" key="9">
    <source>
        <dbReference type="SAM" id="SignalP"/>
    </source>
</evidence>
<protein>
    <submittedName>
        <fullName evidence="12">S8 family serine peptidase</fullName>
    </submittedName>
</protein>
<dbReference type="Gene3D" id="3.50.30.30">
    <property type="match status" value="1"/>
</dbReference>
<evidence type="ECO:0000256" key="8">
    <source>
        <dbReference type="RuleBase" id="RU003355"/>
    </source>
</evidence>
<dbReference type="Gene3D" id="3.40.50.200">
    <property type="entry name" value="Peptidase S8/S53 domain"/>
    <property type="match status" value="1"/>
</dbReference>
<dbReference type="InterPro" id="IPR050131">
    <property type="entry name" value="Peptidase_S8_subtilisin-like"/>
</dbReference>
<feature type="domain" description="Peptidase S8/S53" evidence="10">
    <location>
        <begin position="152"/>
        <end position="364"/>
    </location>
</feature>
<dbReference type="InterPro" id="IPR023828">
    <property type="entry name" value="Peptidase_S8_Ser-AS"/>
</dbReference>
<feature type="active site" description="Charge relay system" evidence="7">
    <location>
        <position position="161"/>
    </location>
</feature>
<feature type="signal peptide" evidence="9">
    <location>
        <begin position="1"/>
        <end position="21"/>
    </location>
</feature>
<dbReference type="InterPro" id="IPR022398">
    <property type="entry name" value="Peptidase_S8_His-AS"/>
</dbReference>
<keyword evidence="13" id="KW-1185">Reference proteome</keyword>
<evidence type="ECO:0000313" key="12">
    <source>
        <dbReference type="EMBL" id="UNP31951.1"/>
    </source>
</evidence>
<evidence type="ECO:0000256" key="5">
    <source>
        <dbReference type="ARBA" id="ARBA00022801"/>
    </source>
</evidence>
<feature type="chain" id="PRO_5045110224" evidence="9">
    <location>
        <begin position="22"/>
        <end position="548"/>
    </location>
</feature>
<reference evidence="12 13" key="1">
    <citation type="submission" date="2022-03" db="EMBL/GenBank/DDBJ databases">
        <title>Complete genome sequence of Lysobacter capsici VKM B-2533 and Lysobacter gummosus 10.1.1, promising sources of lytic agents.</title>
        <authorList>
            <person name="Tarlachkov S.V."/>
            <person name="Kudryakova I.V."/>
            <person name="Afoshin A.S."/>
            <person name="Leontyevskaya E.A."/>
            <person name="Leontyevskaya N.V."/>
        </authorList>
    </citation>
    <scope>NUCLEOTIDE SEQUENCE [LARGE SCALE GENOMIC DNA]</scope>
    <source>
        <strain evidence="12 13">10.1.1</strain>
    </source>
</reference>
<sequence length="548" mass="55747">MKQSKLMCALGLGLATMIASAASAAQEGPNPNRVWVKFKSVNAAGSASARGAVAAPNLGQRIQALRSKLGAAKAGDAVLNYQFDRINAAVMTLASPEAVKALRANPDVESVEIDQPRYLQAQSVPYGIDQVQARDAWDANRDGVIDTGAATGAGIKVCIIDSGLNKNHEEFAGLTITGYPTGWDTDTCGHGTHVAGTIAAANNSAGVVGVSPGKVSLHIVKIFGSNGYNGGEHGQCSWTYSSTLADAAQRCQAAGAKVINMSLGGPNSSITERTAFQTVADAGVLSIAAAGNDGNNTQSYPAGYSSVVSVAAVDSANVKAGFSQFTPKVELAAPGVDVQSTYPLKNDPLTVGTSSFAATPVAGSKQATASAAWVNGGLCQTSSSTWRNKIVVCQRGTNTFLDKITKAKSGRAAGVVIYNNVDGALNIGLYTGTAPNLSPTTTTLPAVGISKADGEYLVANLAGQTATVDATPSVANNAYQTMSGTSMATPHVAGSAAVVWSAKPTATAQQVRDALDATALDIDAAGRDDNTGWGLVQIPAAIAELQAQ</sequence>
<dbReference type="Pfam" id="PF02225">
    <property type="entry name" value="PA"/>
    <property type="match status" value="1"/>
</dbReference>
<keyword evidence="2" id="KW-0134">Cell wall</keyword>
<evidence type="ECO:0000259" key="11">
    <source>
        <dbReference type="Pfam" id="PF02225"/>
    </source>
</evidence>
<dbReference type="EMBL" id="CP093547">
    <property type="protein sequence ID" value="UNP31951.1"/>
    <property type="molecule type" value="Genomic_DNA"/>
</dbReference>
<evidence type="ECO:0000256" key="3">
    <source>
        <dbReference type="ARBA" id="ARBA00022670"/>
    </source>
</evidence>
<comment type="similarity">
    <text evidence="1 7 8">Belongs to the peptidase S8 family.</text>
</comment>
<feature type="active site" description="Charge relay system" evidence="7">
    <location>
        <position position="486"/>
    </location>
</feature>
<dbReference type="RefSeq" id="WP_057943034.1">
    <property type="nucleotide sequence ID" value="NZ_CP011131.1"/>
</dbReference>
<dbReference type="InterPro" id="IPR037045">
    <property type="entry name" value="S8pro/Inhibitor_I9_sf"/>
</dbReference>
<evidence type="ECO:0000256" key="6">
    <source>
        <dbReference type="ARBA" id="ARBA00022825"/>
    </source>
</evidence>
<dbReference type="InterPro" id="IPR036852">
    <property type="entry name" value="Peptidase_S8/S53_dom_sf"/>
</dbReference>
<keyword evidence="2" id="KW-0964">Secreted</keyword>
<keyword evidence="4 9" id="KW-0732">Signal</keyword>
<evidence type="ECO:0000313" key="13">
    <source>
        <dbReference type="Proteomes" id="UP000829194"/>
    </source>
</evidence>
<organism evidence="12 13">
    <name type="scientific">Lysobacter gummosus</name>
    <dbReference type="NCBI Taxonomy" id="262324"/>
    <lineage>
        <taxon>Bacteria</taxon>
        <taxon>Pseudomonadati</taxon>
        <taxon>Pseudomonadota</taxon>
        <taxon>Gammaproteobacteria</taxon>
        <taxon>Lysobacterales</taxon>
        <taxon>Lysobacteraceae</taxon>
        <taxon>Lysobacter</taxon>
    </lineage>
</organism>
<feature type="domain" description="PA" evidence="11">
    <location>
        <begin position="383"/>
        <end position="457"/>
    </location>
</feature>
<dbReference type="PANTHER" id="PTHR43806">
    <property type="entry name" value="PEPTIDASE S8"/>
    <property type="match status" value="1"/>
</dbReference>
<evidence type="ECO:0000256" key="7">
    <source>
        <dbReference type="PROSITE-ProRule" id="PRU01240"/>
    </source>
</evidence>
<dbReference type="InterPro" id="IPR003137">
    <property type="entry name" value="PA_domain"/>
</dbReference>
<dbReference type="Gene3D" id="3.30.70.80">
    <property type="entry name" value="Peptidase S8 propeptide/proteinase inhibitor I9"/>
    <property type="match status" value="1"/>
</dbReference>
<accession>A0ABY3XJZ8</accession>
<keyword evidence="6 7" id="KW-0720">Serine protease</keyword>
<dbReference type="InterPro" id="IPR000209">
    <property type="entry name" value="Peptidase_S8/S53_dom"/>
</dbReference>
<dbReference type="PROSITE" id="PS00136">
    <property type="entry name" value="SUBTILASE_ASP"/>
    <property type="match status" value="1"/>
</dbReference>
<dbReference type="SUPFAM" id="SSF52743">
    <property type="entry name" value="Subtilisin-like"/>
    <property type="match status" value="1"/>
</dbReference>
<name>A0ABY3XJZ8_9GAMM</name>
<dbReference type="PROSITE" id="PS00137">
    <property type="entry name" value="SUBTILASE_HIS"/>
    <property type="match status" value="1"/>
</dbReference>
<dbReference type="InterPro" id="IPR015500">
    <property type="entry name" value="Peptidase_S8_subtilisin-rel"/>
</dbReference>
<feature type="active site" description="Charge relay system" evidence="7">
    <location>
        <position position="190"/>
    </location>
</feature>
<dbReference type="PANTHER" id="PTHR43806:SF11">
    <property type="entry name" value="CEREVISIN-RELATED"/>
    <property type="match status" value="1"/>
</dbReference>
<gene>
    <name evidence="12" type="ORF">MOV92_12150</name>
</gene>
<proteinExistence type="inferred from homology"/>
<evidence type="ECO:0000256" key="2">
    <source>
        <dbReference type="ARBA" id="ARBA00022512"/>
    </source>
</evidence>
<evidence type="ECO:0000259" key="10">
    <source>
        <dbReference type="Pfam" id="PF00082"/>
    </source>
</evidence>